<dbReference type="PANTHER" id="PTHR46454:SF17">
    <property type="entry name" value="DYNEIN HEAVY CHAIN LINKER DOMAIN-CONTAINING PROTEIN"/>
    <property type="match status" value="1"/>
</dbReference>
<dbReference type="PANTHER" id="PTHR46454">
    <property type="entry name" value="DYNEIN AXONEMAL HEAVY CHAIN 7-RELATED"/>
    <property type="match status" value="1"/>
</dbReference>
<dbReference type="Gene3D" id="1.10.287.2620">
    <property type="match status" value="1"/>
</dbReference>
<evidence type="ECO:0000313" key="4">
    <source>
        <dbReference type="EMBL" id="POM57663.1"/>
    </source>
</evidence>
<dbReference type="GO" id="GO:0005524">
    <property type="term" value="F:ATP binding"/>
    <property type="evidence" value="ECO:0007669"/>
    <property type="project" value="InterPro"/>
</dbReference>
<feature type="coiled-coil region" evidence="1">
    <location>
        <begin position="137"/>
        <end position="164"/>
    </location>
</feature>
<dbReference type="InterPro" id="IPR035699">
    <property type="entry name" value="AAA_6"/>
</dbReference>
<proteinExistence type="predicted"/>
<dbReference type="InterPro" id="IPR042222">
    <property type="entry name" value="Dynein_2_N"/>
</dbReference>
<feature type="domain" description="Dynein heavy chain linker" evidence="2">
    <location>
        <begin position="185"/>
        <end position="623"/>
    </location>
</feature>
<dbReference type="InterPro" id="IPR013602">
    <property type="entry name" value="Dynein_heavy_linker"/>
</dbReference>
<gene>
    <name evidence="4" type="ORF">PHPALM_37795</name>
</gene>
<comment type="caution">
    <text evidence="4">The sequence shown here is derived from an EMBL/GenBank/DDBJ whole genome shotgun (WGS) entry which is preliminary data.</text>
</comment>
<dbReference type="Gene3D" id="1.20.140.100">
    <property type="entry name" value="Dynein heavy chain, N-terminal domain 2"/>
    <property type="match status" value="1"/>
</dbReference>
<keyword evidence="1" id="KW-0175">Coiled coil</keyword>
<name>A0A2P4WWI9_9STRA</name>
<evidence type="ECO:0008006" key="6">
    <source>
        <dbReference type="Google" id="ProtNLM"/>
    </source>
</evidence>
<sequence length="955" mass="106701">MTLDLDAFTKYLVHLRVRIPCESSSNETHLIRASVLQEIFYELLDKELDLSFLHDFFGLLIKLKFTAPIETIKAFELCGPEFQALKTHVQEAYANRDLDLQNYTSLLTETLANLARKTNALQSSASDQALAAQSSTCQDARDNAVKLSDEAKQMQEEARRLIQIQEVFEEASSELRPPRKNFEDLNELAGELKLKSELWEAVCEADQYLSACSSDTIRNVDLNKMGVVASHVDSVVENIRQCATQVTGGFELERLEKLQTTLRGLAPVIRDLRNPHLAERHWSKLEHKMQCSLVPASVQSAEAVEVDGLDSIDPDTSTILSSSRLDLHMEQLLEVNAVAHATAIRHVSEEASAEAAIADSFMSVVRTWEVQEIPVDARKDRDGRDVYCIGNCVELASLIEESQVLLRVMDLSTYSLVVQERLPKLLSDLNHTKESLELLQVCQRKWDYTQRLVSIDFARTFPEQAKQLQKHDAAWRSLTLSLSNRSLCLPFGVSTEHRHSLAMILEGFESAAKTLADHLEIKRQVFPAFFQLSDLELATLLSKCRDSGCIPSFLYQCFDNIGRIVFGTRDGFQDILQVTSRVLGEAETIPMGKNLKARGPVEQWLAAVEKRLAEQLRRYTKQSTEMLSRYDSSDFDVVPSLDIHIPIQQATCTSFHGLAVDWEYQLKYRMDDATTVGHECHVEINTLNIPYGFNYLSPHTDIVVTPSSFRSLFSLFACIRHAQGCVLTGPSESGKRTLSTQISSILGRRNFSATLTSYSHATRLLIGALYAGGTLCANLKLGKEIDAHAALIKPLVATLASIEHAVLTQNQIVGLHRSPVTFVPGTAMLVILPSSFRLAMADAEQIRIWTEPLSRFPIVQLDQEYVVEALLSSTGFVDSRDLTKQLLALWQQARMSSALVIETIPEAENPFSFSALKAIIARELHFVPRQTMLDSISSLANALAFSKSTILDGPE</sequence>
<evidence type="ECO:0000259" key="2">
    <source>
        <dbReference type="Pfam" id="PF08393"/>
    </source>
</evidence>
<evidence type="ECO:0000313" key="5">
    <source>
        <dbReference type="Proteomes" id="UP000237271"/>
    </source>
</evidence>
<dbReference type="AlphaFoldDB" id="A0A2P4WWI9"/>
<evidence type="ECO:0000259" key="3">
    <source>
        <dbReference type="Pfam" id="PF12774"/>
    </source>
</evidence>
<dbReference type="InterPro" id="IPR042228">
    <property type="entry name" value="Dynein_linker_3"/>
</dbReference>
<feature type="domain" description="Dynein heavy chain hydrolytic ATP-binding dynein motor region" evidence="3">
    <location>
        <begin position="691"/>
        <end position="894"/>
    </location>
</feature>
<accession>A0A2P4WWI9</accession>
<dbReference type="EMBL" id="NCKW01020583">
    <property type="protein sequence ID" value="POM57663.1"/>
    <property type="molecule type" value="Genomic_DNA"/>
</dbReference>
<organism evidence="4 5">
    <name type="scientific">Phytophthora palmivora</name>
    <dbReference type="NCBI Taxonomy" id="4796"/>
    <lineage>
        <taxon>Eukaryota</taxon>
        <taxon>Sar</taxon>
        <taxon>Stramenopiles</taxon>
        <taxon>Oomycota</taxon>
        <taxon>Peronosporomycetes</taxon>
        <taxon>Peronosporales</taxon>
        <taxon>Peronosporaceae</taxon>
        <taxon>Phytophthora</taxon>
    </lineage>
</organism>
<dbReference type="Gene3D" id="3.20.180.20">
    <property type="entry name" value="Dynein heavy chain, N-terminal domain 2"/>
    <property type="match status" value="1"/>
</dbReference>
<dbReference type="Pfam" id="PF12774">
    <property type="entry name" value="AAA_6"/>
    <property type="match status" value="1"/>
</dbReference>
<keyword evidence="5" id="KW-1185">Reference proteome</keyword>
<dbReference type="Proteomes" id="UP000237271">
    <property type="component" value="Unassembled WGS sequence"/>
</dbReference>
<protein>
    <recommendedName>
        <fullName evidence="6">Dynein heavy chain</fullName>
    </recommendedName>
</protein>
<dbReference type="Pfam" id="PF08393">
    <property type="entry name" value="DHC_N2"/>
    <property type="match status" value="1"/>
</dbReference>
<dbReference type="OrthoDB" id="199400at2759"/>
<reference evidence="4 5" key="1">
    <citation type="journal article" date="2017" name="Genome Biol. Evol.">
        <title>Phytophthora megakarya and P. palmivora, closely related causal agents of cacao black pod rot, underwent increases in genome sizes and gene numbers by different mechanisms.</title>
        <authorList>
            <person name="Ali S.S."/>
            <person name="Shao J."/>
            <person name="Lary D.J."/>
            <person name="Kronmiller B."/>
            <person name="Shen D."/>
            <person name="Strem M.D."/>
            <person name="Amoako-Attah I."/>
            <person name="Akrofi A.Y."/>
            <person name="Begoude B.A."/>
            <person name="Ten Hoopen G.M."/>
            <person name="Coulibaly K."/>
            <person name="Kebe B.I."/>
            <person name="Melnick R.L."/>
            <person name="Guiltinan M.J."/>
            <person name="Tyler B.M."/>
            <person name="Meinhardt L.W."/>
            <person name="Bailey B.A."/>
        </authorList>
    </citation>
    <scope>NUCLEOTIDE SEQUENCE [LARGE SCALE GENOMIC DNA]</scope>
    <source>
        <strain evidence="5">sbr112.9</strain>
    </source>
</reference>
<evidence type="ECO:0000256" key="1">
    <source>
        <dbReference type="SAM" id="Coils"/>
    </source>
</evidence>